<evidence type="ECO:0000256" key="1">
    <source>
        <dbReference type="SAM" id="MobiDB-lite"/>
    </source>
</evidence>
<dbReference type="EMBL" id="BMAR01000041">
    <property type="protein sequence ID" value="GFR50767.1"/>
    <property type="molecule type" value="Genomic_DNA"/>
</dbReference>
<keyword evidence="3" id="KW-1185">Reference proteome</keyword>
<evidence type="ECO:0000313" key="2">
    <source>
        <dbReference type="EMBL" id="GFR50767.1"/>
    </source>
</evidence>
<proteinExistence type="predicted"/>
<protein>
    <submittedName>
        <fullName evidence="2">Uncharacterized protein</fullName>
    </submittedName>
</protein>
<organism evidence="2 3">
    <name type="scientific">Astrephomene gubernaculifera</name>
    <dbReference type="NCBI Taxonomy" id="47775"/>
    <lineage>
        <taxon>Eukaryota</taxon>
        <taxon>Viridiplantae</taxon>
        <taxon>Chlorophyta</taxon>
        <taxon>core chlorophytes</taxon>
        <taxon>Chlorophyceae</taxon>
        <taxon>CS clade</taxon>
        <taxon>Chlamydomonadales</taxon>
        <taxon>Astrephomenaceae</taxon>
        <taxon>Astrephomene</taxon>
    </lineage>
</organism>
<name>A0AAD3HS15_9CHLO</name>
<sequence length="283" mass="29414">MRRHGPAKEAGVGAEPPSFQQGAGEVGRSEAPRACSRLPAVLDSCTIPTCSVTSSRATWCVARASARARGESGASATAAPALCTQSLCCMHRAGDMTLKESTEGAMAINAGGGGVEGDGRAVTNRPYTEVDNICGAWEDKLGGACGLEGMGGSITKAGIKLAFQSMSTFLHMDNSSVVFDLGGAIGRMLPFAKVAACVSSAWMAECDDSKIQKAVAFLPQVYGDLIKKGLAAPVGQLDTLMEVIHHDMTREAGGSWDRVRARLAATSHIYSFCEGIPREALAV</sequence>
<dbReference type="AlphaFoldDB" id="A0AAD3HS15"/>
<feature type="non-terminal residue" evidence="2">
    <location>
        <position position="1"/>
    </location>
</feature>
<gene>
    <name evidence="2" type="ORF">Agub_g13000</name>
</gene>
<accession>A0AAD3HS15</accession>
<feature type="region of interest" description="Disordered" evidence="1">
    <location>
        <begin position="1"/>
        <end position="30"/>
    </location>
</feature>
<evidence type="ECO:0000313" key="3">
    <source>
        <dbReference type="Proteomes" id="UP001054857"/>
    </source>
</evidence>
<reference evidence="2 3" key="1">
    <citation type="journal article" date="2021" name="Sci. Rep.">
        <title>Genome sequencing of the multicellular alga Astrephomene provides insights into convergent evolution of germ-soma differentiation.</title>
        <authorList>
            <person name="Yamashita S."/>
            <person name="Yamamoto K."/>
            <person name="Matsuzaki R."/>
            <person name="Suzuki S."/>
            <person name="Yamaguchi H."/>
            <person name="Hirooka S."/>
            <person name="Minakuchi Y."/>
            <person name="Miyagishima S."/>
            <person name="Kawachi M."/>
            <person name="Toyoda A."/>
            <person name="Nozaki H."/>
        </authorList>
    </citation>
    <scope>NUCLEOTIDE SEQUENCE [LARGE SCALE GENOMIC DNA]</scope>
    <source>
        <strain evidence="2 3">NIES-4017</strain>
    </source>
</reference>
<dbReference type="Proteomes" id="UP001054857">
    <property type="component" value="Unassembled WGS sequence"/>
</dbReference>
<comment type="caution">
    <text evidence="2">The sequence shown here is derived from an EMBL/GenBank/DDBJ whole genome shotgun (WGS) entry which is preliminary data.</text>
</comment>